<accession>A0A212J611</accession>
<evidence type="ECO:0000313" key="1">
    <source>
        <dbReference type="EMBL" id="SBV94605.1"/>
    </source>
</evidence>
<organism evidence="1">
    <name type="scientific">uncultured Dysgonomonas sp</name>
    <dbReference type="NCBI Taxonomy" id="206096"/>
    <lineage>
        <taxon>Bacteria</taxon>
        <taxon>Pseudomonadati</taxon>
        <taxon>Bacteroidota</taxon>
        <taxon>Bacteroidia</taxon>
        <taxon>Bacteroidales</taxon>
        <taxon>Dysgonomonadaceae</taxon>
        <taxon>Dysgonomonas</taxon>
        <taxon>environmental samples</taxon>
    </lineage>
</organism>
<dbReference type="EMBL" id="FLUM01000001">
    <property type="protein sequence ID" value="SBV94605.1"/>
    <property type="molecule type" value="Genomic_DNA"/>
</dbReference>
<sequence>MTNKIKELRRIVPVPMHEALQLLKANDGDVEKCVYLFKAKSIKEICEQTGCDEQTAAEYYEAERFDINRAISNIKEAIYDKNYQPIDGVTKESIGNILQWLRVVEAEDFGISLDYQLLDKALLTLSLIPSLNDIAAKVKAAKAAKDLIFEGYTDADSLEDFVRRHKKLDDDQDFIEANRIIGLGIIVIKEELLRHVRNLN</sequence>
<dbReference type="RefSeq" id="WP_296939031.1">
    <property type="nucleotide sequence ID" value="NZ_LT599032.1"/>
</dbReference>
<reference evidence="1" key="1">
    <citation type="submission" date="2016-04" db="EMBL/GenBank/DDBJ databases">
        <authorList>
            <person name="Evans L.H."/>
            <person name="Alamgir A."/>
            <person name="Owens N."/>
            <person name="Weber N.D."/>
            <person name="Virtaneva K."/>
            <person name="Barbian K."/>
            <person name="Babar A."/>
            <person name="Rosenke K."/>
        </authorList>
    </citation>
    <scope>NUCLEOTIDE SEQUENCE</scope>
    <source>
        <strain evidence="1">86-1</strain>
    </source>
</reference>
<protein>
    <submittedName>
        <fullName evidence="1">Uncharacterized protein</fullName>
    </submittedName>
</protein>
<proteinExistence type="predicted"/>
<gene>
    <name evidence="1" type="ORF">KL86DYS1_11178</name>
</gene>
<dbReference type="AlphaFoldDB" id="A0A212J611"/>
<name>A0A212J611_9BACT</name>